<evidence type="ECO:0000256" key="3">
    <source>
        <dbReference type="ARBA" id="ARBA00019192"/>
    </source>
</evidence>
<name>A0NJI8_OENOE</name>
<keyword evidence="4 6" id="KW-0488">Methylation</keyword>
<evidence type="ECO:0000313" key="8">
    <source>
        <dbReference type="EMBL" id="EAV39314.1"/>
    </source>
</evidence>
<dbReference type="FunFam" id="3.30.160.20:FF:000010">
    <property type="entry name" value="Peptide chain release factor 2"/>
    <property type="match status" value="1"/>
</dbReference>
<comment type="function">
    <text evidence="1 6">Peptide chain release factor 2 directs the termination of translation in response to the peptide chain termination codons UGA and UAA.</text>
</comment>
<sequence length="378" mass="42928">MSKIKVMELAQARNSISDMQEQIDGFRSTLDLDALDASIAENEDKMSQPGFWDDQQSAQKIIDETNTLKNRRDSFLSLQKSVEDLTAMAELLSEEDDADMHAELDTDIEKTEKDLEKYNLNQLLTEKYDSNNAILEIHPGEGGTESTDWASNLYRMYTRWAQAHDFKVEVTDYQTGDVAGIDSATLRIIGHNAYGFLRSEKGVHRFVRISPFDSAGRRHTSFVSIDVMPELDDDEIEIEIKPQDVKMDVYRSGGAGGQNVNKVSTAVRLTHIPTGLVVASQVERTQYGNRDIAMKMLKAKLYEREEQKREEEHAKLSGTKLDVAWGSQIRSYVFQPYRMVKDLRSGYETGDTDGVMDGNLDPFINAYLKWKLSQKNPE</sequence>
<feature type="modified residue" description="N5-methylglutamine" evidence="6">
    <location>
        <position position="258"/>
    </location>
</feature>
<comment type="subcellular location">
    <subcellularLocation>
        <location evidence="6">Cytoplasm</location>
    </subcellularLocation>
</comment>
<dbReference type="InterPro" id="IPR000352">
    <property type="entry name" value="Pep_chain_release_fac_I"/>
</dbReference>
<dbReference type="SMART" id="SM00937">
    <property type="entry name" value="PCRF"/>
    <property type="match status" value="1"/>
</dbReference>
<dbReference type="Pfam" id="PF00472">
    <property type="entry name" value="RF-1"/>
    <property type="match status" value="1"/>
</dbReference>
<dbReference type="PROSITE" id="PS00745">
    <property type="entry name" value="RF_PROK_I"/>
    <property type="match status" value="1"/>
</dbReference>
<dbReference type="PANTHER" id="PTHR43116:SF3">
    <property type="entry name" value="CLASS I PEPTIDE CHAIN RELEASE FACTOR"/>
    <property type="match status" value="1"/>
</dbReference>
<dbReference type="NCBIfam" id="TIGR00020">
    <property type="entry name" value="prfB"/>
    <property type="match status" value="1"/>
</dbReference>
<organism evidence="8 9">
    <name type="scientific">Oenococcus oeni ATCC BAA-1163</name>
    <dbReference type="NCBI Taxonomy" id="379360"/>
    <lineage>
        <taxon>Bacteria</taxon>
        <taxon>Bacillati</taxon>
        <taxon>Bacillota</taxon>
        <taxon>Bacilli</taxon>
        <taxon>Lactobacillales</taxon>
        <taxon>Lactobacillaceae</taxon>
        <taxon>Oenococcus</taxon>
    </lineage>
</organism>
<dbReference type="InterPro" id="IPR004374">
    <property type="entry name" value="PrfB"/>
</dbReference>
<keyword evidence="6" id="KW-0963">Cytoplasm</keyword>
<gene>
    <name evidence="6 8" type="primary">prfB</name>
    <name evidence="8" type="ORF">OENOO_58018</name>
</gene>
<dbReference type="GO" id="GO:0016149">
    <property type="term" value="F:translation release factor activity, codon specific"/>
    <property type="evidence" value="ECO:0007669"/>
    <property type="project" value="UniProtKB-UniRule"/>
</dbReference>
<dbReference type="InterPro" id="IPR045853">
    <property type="entry name" value="Pep_chain_release_fac_I_sf"/>
</dbReference>
<evidence type="ECO:0000259" key="7">
    <source>
        <dbReference type="PROSITE" id="PS00745"/>
    </source>
</evidence>
<proteinExistence type="inferred from homology"/>
<dbReference type="Gene3D" id="3.30.160.20">
    <property type="match status" value="1"/>
</dbReference>
<dbReference type="InterPro" id="IPR005139">
    <property type="entry name" value="PCRF"/>
</dbReference>
<dbReference type="Gene3D" id="3.30.70.1660">
    <property type="match status" value="1"/>
</dbReference>
<comment type="caution">
    <text evidence="8">The sequence shown here is derived from an EMBL/GenBank/DDBJ whole genome shotgun (WGS) entry which is preliminary data.</text>
</comment>
<dbReference type="HAMAP" id="MF_00094">
    <property type="entry name" value="Rel_fac_2"/>
    <property type="match status" value="1"/>
</dbReference>
<dbReference type="GO" id="GO:0005737">
    <property type="term" value="C:cytoplasm"/>
    <property type="evidence" value="ECO:0007669"/>
    <property type="project" value="UniProtKB-SubCell"/>
</dbReference>
<comment type="similarity">
    <text evidence="2 6">Belongs to the prokaryotic/mitochondrial release factor family.</text>
</comment>
<evidence type="ECO:0000313" key="9">
    <source>
        <dbReference type="Proteomes" id="UP000003346"/>
    </source>
</evidence>
<reference evidence="8 9" key="1">
    <citation type="submission" date="2006-11" db="EMBL/GenBank/DDBJ databases">
        <authorList>
            <consortium name="Laboratoire de Microbiologie (Universite Bourgogne)"/>
            <consortium name="GENOME Express"/>
            <consortium name="UMR Oenologie Ampelologie (Universite Bordeaux 2)"/>
            <person name="Guzzo J."/>
        </authorList>
    </citation>
    <scope>NUCLEOTIDE SEQUENCE [LARGE SCALE GENOMIC DNA]</scope>
    <source>
        <strain evidence="8 9">ATCC BAA-1163</strain>
    </source>
</reference>
<evidence type="ECO:0000256" key="1">
    <source>
        <dbReference type="ARBA" id="ARBA00002613"/>
    </source>
</evidence>
<accession>A0NJI8</accession>
<dbReference type="PANTHER" id="PTHR43116">
    <property type="entry name" value="PEPTIDE CHAIN RELEASE FACTOR 2"/>
    <property type="match status" value="1"/>
</dbReference>
<dbReference type="Gene3D" id="1.20.58.410">
    <property type="entry name" value="Release factor"/>
    <property type="match status" value="1"/>
</dbReference>
<dbReference type="EMBL" id="AAUV01000053">
    <property type="protein sequence ID" value="EAV39314.1"/>
    <property type="molecule type" value="Genomic_DNA"/>
</dbReference>
<dbReference type="HOGENOM" id="CLU_036856_6_0_9"/>
<dbReference type="Proteomes" id="UP000003346">
    <property type="component" value="Unassembled WGS sequence"/>
</dbReference>
<dbReference type="Pfam" id="PF03462">
    <property type="entry name" value="PCRF"/>
    <property type="match status" value="1"/>
</dbReference>
<evidence type="ECO:0000256" key="6">
    <source>
        <dbReference type="HAMAP-Rule" id="MF_00094"/>
    </source>
</evidence>
<evidence type="ECO:0000256" key="4">
    <source>
        <dbReference type="ARBA" id="ARBA00022481"/>
    </source>
</evidence>
<protein>
    <recommendedName>
        <fullName evidence="3 6">Peptide chain release factor 2</fullName>
        <shortName evidence="6">RF-2</shortName>
    </recommendedName>
</protein>
<evidence type="ECO:0000256" key="2">
    <source>
        <dbReference type="ARBA" id="ARBA00010835"/>
    </source>
</evidence>
<dbReference type="AlphaFoldDB" id="A0NJI8"/>
<feature type="domain" description="Prokaryotic-type class I peptide chain release factors" evidence="7">
    <location>
        <begin position="251"/>
        <end position="267"/>
    </location>
</feature>
<comment type="PTM">
    <text evidence="6">Methylated by PrmC. Methylation increases the termination efficiency of RF2.</text>
</comment>
<evidence type="ECO:0000256" key="5">
    <source>
        <dbReference type="ARBA" id="ARBA00022917"/>
    </source>
</evidence>
<dbReference type="SUPFAM" id="SSF75620">
    <property type="entry name" value="Release factor"/>
    <property type="match status" value="1"/>
</dbReference>
<keyword evidence="5 6" id="KW-0648">Protein biosynthesis</keyword>